<evidence type="ECO:0000313" key="4">
    <source>
        <dbReference type="EMBL" id="GIO27196.1"/>
    </source>
</evidence>
<sequence>MSFLISVRELKEKIESGQEVIIVDTRFQLNDPQAGRKAYEKSHLPNAVFFDLENDLSGDIGEHGGNHPLPEPDVLAEKLGQAGIDRDTEVVVYDQQNDMFAARFWWLLHFLGHDRVFILDGGYDAWVRAGYAVTNEIPIRNTKSFQPEIRRKEVVDIEMIKNNIVANSATLIDSRSYDRYLGKAEPLYKKAGHIPGAKNYFWMDVLNKDGSWKSKKELQQHFSKLDKDVDIIVSCGSGVSACPNILALKMAGYQNVKLYPGSFSDWISYDENQVETKDEN</sequence>
<reference evidence="4" key="1">
    <citation type="submission" date="2021-03" db="EMBL/GenBank/DDBJ databases">
        <title>Antimicrobial resistance genes in bacteria isolated from Japanese honey, and their potential for conferring macrolide and lincosamide resistance in the American foulbrood pathogen Paenibacillus larvae.</title>
        <authorList>
            <person name="Okamoto M."/>
            <person name="Kumagai M."/>
            <person name="Kanamori H."/>
            <person name="Takamatsu D."/>
        </authorList>
    </citation>
    <scope>NUCLEOTIDE SEQUENCE</scope>
    <source>
        <strain evidence="4">J43TS3</strain>
    </source>
</reference>
<dbReference type="Proteomes" id="UP000676917">
    <property type="component" value="Unassembled WGS sequence"/>
</dbReference>
<dbReference type="SMART" id="SM00450">
    <property type="entry name" value="RHOD"/>
    <property type="match status" value="2"/>
</dbReference>
<feature type="domain" description="Rhodanese" evidence="3">
    <location>
        <begin position="16"/>
        <end position="135"/>
    </location>
</feature>
<keyword evidence="5" id="KW-1185">Reference proteome</keyword>
<organism evidence="4 5">
    <name type="scientific">Ornithinibacillus bavariensis</name>
    <dbReference type="NCBI Taxonomy" id="545502"/>
    <lineage>
        <taxon>Bacteria</taxon>
        <taxon>Bacillati</taxon>
        <taxon>Bacillota</taxon>
        <taxon>Bacilli</taxon>
        <taxon>Bacillales</taxon>
        <taxon>Bacillaceae</taxon>
        <taxon>Ornithinibacillus</taxon>
    </lineage>
</organism>
<comment type="caution">
    <text evidence="4">The sequence shown here is derived from an EMBL/GenBank/DDBJ whole genome shotgun (WGS) entry which is preliminary data.</text>
</comment>
<dbReference type="Pfam" id="PF00581">
    <property type="entry name" value="Rhodanese"/>
    <property type="match status" value="2"/>
</dbReference>
<dbReference type="InterPro" id="IPR045078">
    <property type="entry name" value="TST/MPST-like"/>
</dbReference>
<dbReference type="SUPFAM" id="SSF52821">
    <property type="entry name" value="Rhodanese/Cell cycle control phosphatase"/>
    <property type="match status" value="2"/>
</dbReference>
<accession>A0A919X7Y6</accession>
<dbReference type="FunFam" id="3.40.250.10:FF:000035">
    <property type="entry name" value="Thiosulfate sulfurtransferase"/>
    <property type="match status" value="1"/>
</dbReference>
<dbReference type="AlphaFoldDB" id="A0A919X7Y6"/>
<protein>
    <submittedName>
        <fullName evidence="4">Thiosulfate sulfurtransferase</fullName>
    </submittedName>
</protein>
<dbReference type="CDD" id="cd01448">
    <property type="entry name" value="TST_Repeat_1"/>
    <property type="match status" value="1"/>
</dbReference>
<evidence type="ECO:0000259" key="3">
    <source>
        <dbReference type="PROSITE" id="PS50206"/>
    </source>
</evidence>
<proteinExistence type="predicted"/>
<dbReference type="PANTHER" id="PTHR11364:SF27">
    <property type="entry name" value="SULFURTRANSFERASE"/>
    <property type="match status" value="1"/>
</dbReference>
<dbReference type="GO" id="GO:0004792">
    <property type="term" value="F:thiosulfate-cyanide sulfurtransferase activity"/>
    <property type="evidence" value="ECO:0007669"/>
    <property type="project" value="TreeGrafter"/>
</dbReference>
<keyword evidence="1" id="KW-0808">Transferase</keyword>
<dbReference type="PROSITE" id="PS50206">
    <property type="entry name" value="RHODANESE_3"/>
    <property type="match status" value="2"/>
</dbReference>
<dbReference type="CDD" id="cd01449">
    <property type="entry name" value="TST_Repeat_2"/>
    <property type="match status" value="1"/>
</dbReference>
<dbReference type="InterPro" id="IPR036873">
    <property type="entry name" value="Rhodanese-like_dom_sf"/>
</dbReference>
<evidence type="ECO:0000256" key="1">
    <source>
        <dbReference type="ARBA" id="ARBA00022679"/>
    </source>
</evidence>
<dbReference type="InterPro" id="IPR001763">
    <property type="entry name" value="Rhodanese-like_dom"/>
</dbReference>
<dbReference type="PANTHER" id="PTHR11364">
    <property type="entry name" value="THIOSULFATE SULFERTANSFERASE"/>
    <property type="match status" value="1"/>
</dbReference>
<dbReference type="Gene3D" id="3.40.250.10">
    <property type="entry name" value="Rhodanese-like domain"/>
    <property type="match status" value="2"/>
</dbReference>
<feature type="domain" description="Rhodanese" evidence="3">
    <location>
        <begin position="165"/>
        <end position="275"/>
    </location>
</feature>
<dbReference type="RefSeq" id="WP_212920697.1">
    <property type="nucleotide sequence ID" value="NZ_BORP01000003.1"/>
</dbReference>
<evidence type="ECO:0000256" key="2">
    <source>
        <dbReference type="ARBA" id="ARBA00022737"/>
    </source>
</evidence>
<name>A0A919X7Y6_9BACI</name>
<gene>
    <name evidence="4" type="ORF">J43TS3_18070</name>
</gene>
<dbReference type="EMBL" id="BORP01000003">
    <property type="protein sequence ID" value="GIO27196.1"/>
    <property type="molecule type" value="Genomic_DNA"/>
</dbReference>
<keyword evidence="2" id="KW-0677">Repeat</keyword>
<evidence type="ECO:0000313" key="5">
    <source>
        <dbReference type="Proteomes" id="UP000676917"/>
    </source>
</evidence>